<keyword evidence="6 15" id="KW-0378">Hydrolase</keyword>
<keyword evidence="16" id="KW-1185">Reference proteome</keyword>
<evidence type="ECO:0000256" key="4">
    <source>
        <dbReference type="ARBA" id="ARBA00012780"/>
    </source>
</evidence>
<keyword evidence="5" id="KW-1003">Cell membrane</keyword>
<evidence type="ECO:0000256" key="8">
    <source>
        <dbReference type="ARBA" id="ARBA00023180"/>
    </source>
</evidence>
<evidence type="ECO:0000256" key="5">
    <source>
        <dbReference type="ARBA" id="ARBA00022475"/>
    </source>
</evidence>
<keyword evidence="10" id="KW-0961">Cell wall biogenesis/degradation</keyword>
<comment type="catalytic activity">
    <reaction evidence="1">
        <text>Hydrolysis of (1-&gt;3)-beta-D-glucosidic linkages in (1-&gt;3)-beta-D-glucans.</text>
        <dbReference type="EC" id="3.2.1.39"/>
    </reaction>
</comment>
<dbReference type="PANTHER" id="PTHR16631:SF17">
    <property type="entry name" value="GLUCAN ENDO-1,3-BETA-GLUCOSIDASE BTGC"/>
    <property type="match status" value="1"/>
</dbReference>
<keyword evidence="7" id="KW-0472">Membrane</keyword>
<evidence type="ECO:0000256" key="14">
    <source>
        <dbReference type="ARBA" id="ARBA00043078"/>
    </source>
</evidence>
<dbReference type="GO" id="GO:0005886">
    <property type="term" value="C:plasma membrane"/>
    <property type="evidence" value="ECO:0007669"/>
    <property type="project" value="UniProtKB-SubCell"/>
</dbReference>
<dbReference type="GO" id="GO:0005576">
    <property type="term" value="C:extracellular region"/>
    <property type="evidence" value="ECO:0007669"/>
    <property type="project" value="TreeGrafter"/>
</dbReference>
<dbReference type="OrthoDB" id="77201at2759"/>
<keyword evidence="9" id="KW-0119">Carbohydrate metabolism</keyword>
<dbReference type="SUPFAM" id="SSF51445">
    <property type="entry name" value="(Trans)glycosidases"/>
    <property type="match status" value="1"/>
</dbReference>
<dbReference type="RefSeq" id="XP_025599312.1">
    <property type="nucleotide sequence ID" value="XM_025740866.1"/>
</dbReference>
<evidence type="ECO:0000256" key="7">
    <source>
        <dbReference type="ARBA" id="ARBA00023136"/>
    </source>
</evidence>
<gene>
    <name evidence="15" type="ORF">FA09DRAFT_317038</name>
</gene>
<dbReference type="AlphaFoldDB" id="A0A316ZFI5"/>
<evidence type="ECO:0000256" key="3">
    <source>
        <dbReference type="ARBA" id="ARBA00008773"/>
    </source>
</evidence>
<dbReference type="GO" id="GO:0071555">
    <property type="term" value="P:cell wall organization"/>
    <property type="evidence" value="ECO:0007669"/>
    <property type="project" value="UniProtKB-KW"/>
</dbReference>
<dbReference type="PANTHER" id="PTHR16631">
    <property type="entry name" value="GLUCAN 1,3-BETA-GLUCOSIDASE"/>
    <property type="match status" value="1"/>
</dbReference>
<dbReference type="GeneID" id="37268410"/>
<dbReference type="GO" id="GO:0009277">
    <property type="term" value="C:fungal-type cell wall"/>
    <property type="evidence" value="ECO:0007669"/>
    <property type="project" value="TreeGrafter"/>
</dbReference>
<evidence type="ECO:0000256" key="12">
    <source>
        <dbReference type="ARBA" id="ARBA00037649"/>
    </source>
</evidence>
<dbReference type="EC" id="3.2.1.39" evidence="4"/>
<protein>
    <recommendedName>
        <fullName evidence="4">glucan endo-1,3-beta-D-glucosidase</fullName>
        <ecNumber evidence="4">3.2.1.39</ecNumber>
    </recommendedName>
    <alternativeName>
        <fullName evidence="14">Endo-1,3-beta-glucanase btgC</fullName>
    </alternativeName>
    <alternativeName>
        <fullName evidence="13">Laminarinase btgC</fullName>
    </alternativeName>
</protein>
<evidence type="ECO:0000313" key="15">
    <source>
        <dbReference type="EMBL" id="PWN99033.1"/>
    </source>
</evidence>
<organism evidence="15 16">
    <name type="scientific">Tilletiopsis washingtonensis</name>
    <dbReference type="NCBI Taxonomy" id="58919"/>
    <lineage>
        <taxon>Eukaryota</taxon>
        <taxon>Fungi</taxon>
        <taxon>Dikarya</taxon>
        <taxon>Basidiomycota</taxon>
        <taxon>Ustilaginomycotina</taxon>
        <taxon>Exobasidiomycetes</taxon>
        <taxon>Entylomatales</taxon>
        <taxon>Entylomatales incertae sedis</taxon>
        <taxon>Tilletiopsis</taxon>
    </lineage>
</organism>
<dbReference type="Proteomes" id="UP000245946">
    <property type="component" value="Unassembled WGS sequence"/>
</dbReference>
<evidence type="ECO:0000256" key="9">
    <source>
        <dbReference type="ARBA" id="ARBA00023277"/>
    </source>
</evidence>
<dbReference type="InterPro" id="IPR017853">
    <property type="entry name" value="GH"/>
</dbReference>
<evidence type="ECO:0000313" key="16">
    <source>
        <dbReference type="Proteomes" id="UP000245946"/>
    </source>
</evidence>
<evidence type="ECO:0000256" key="6">
    <source>
        <dbReference type="ARBA" id="ARBA00022801"/>
    </source>
</evidence>
<comment type="function">
    <text evidence="12">Glucanases play a role in cell expansion during growth, in cell-cell fusion during mating, and in spore release during sporulation. This enzyme may be involved in beta-glucan degradation. Active on laminarin and lichenan.</text>
</comment>
<comment type="subcellular location">
    <subcellularLocation>
        <location evidence="2">Cell membrane</location>
        <topology evidence="2">Single-pass type II membrane protein</topology>
    </subcellularLocation>
</comment>
<dbReference type="GO" id="GO:0009986">
    <property type="term" value="C:cell surface"/>
    <property type="evidence" value="ECO:0007669"/>
    <property type="project" value="TreeGrafter"/>
</dbReference>
<keyword evidence="11" id="KW-0624">Polysaccharide degradation</keyword>
<evidence type="ECO:0000256" key="13">
    <source>
        <dbReference type="ARBA" id="ARBA00042373"/>
    </source>
</evidence>
<dbReference type="GO" id="GO:0000272">
    <property type="term" value="P:polysaccharide catabolic process"/>
    <property type="evidence" value="ECO:0007669"/>
    <property type="project" value="UniProtKB-KW"/>
</dbReference>
<proteinExistence type="inferred from homology"/>
<evidence type="ECO:0000256" key="10">
    <source>
        <dbReference type="ARBA" id="ARBA00023316"/>
    </source>
</evidence>
<dbReference type="EMBL" id="KZ819289">
    <property type="protein sequence ID" value="PWN99033.1"/>
    <property type="molecule type" value="Genomic_DNA"/>
</dbReference>
<sequence>MPGDVPASLDGWWCSKQDEYAFMGFSYDTSSCPSASDLVRDFTRQRKDFNARYVRLYSACDRAGFNDDLINAAWSAGIGIMPLVWFGFDGSTTLYKTRINKLVATIKRNPKAPYVVRSVTIGSEPLFDWAIGANDLAATIVDVRKQLAPYTGKEKMQITTSEMPYGYTIHGDAPRVFDTVSVIQGNILPFFDGAASTAKKSWNAIMWNYNYLIAKGKGKKIYFTQTGWPSNGESSGSAPLPRDAIASVTQMKNYFELLDSQCAFFKAGPQGGVGWFAHIYSDNGLPGWGVLDSQLRPKFDFDWKTSC</sequence>
<name>A0A316ZFI5_9BASI</name>
<evidence type="ECO:0000256" key="11">
    <source>
        <dbReference type="ARBA" id="ARBA00023326"/>
    </source>
</evidence>
<dbReference type="GO" id="GO:0042973">
    <property type="term" value="F:glucan endo-1,3-beta-D-glucosidase activity"/>
    <property type="evidence" value="ECO:0007669"/>
    <property type="project" value="UniProtKB-EC"/>
</dbReference>
<accession>A0A316ZFI5</accession>
<dbReference type="InterPro" id="IPR050732">
    <property type="entry name" value="Beta-glucan_modifiers"/>
</dbReference>
<evidence type="ECO:0000256" key="2">
    <source>
        <dbReference type="ARBA" id="ARBA00004401"/>
    </source>
</evidence>
<keyword evidence="8" id="KW-0325">Glycoprotein</keyword>
<evidence type="ECO:0000256" key="1">
    <source>
        <dbReference type="ARBA" id="ARBA00000382"/>
    </source>
</evidence>
<comment type="similarity">
    <text evidence="3">Belongs to the glycosyl hydrolase 17 family.</text>
</comment>
<reference evidence="15 16" key="1">
    <citation type="journal article" date="2018" name="Mol. Biol. Evol.">
        <title>Broad Genomic Sampling Reveals a Smut Pathogenic Ancestry of the Fungal Clade Ustilaginomycotina.</title>
        <authorList>
            <person name="Kijpornyongpan T."/>
            <person name="Mondo S.J."/>
            <person name="Barry K."/>
            <person name="Sandor L."/>
            <person name="Lee J."/>
            <person name="Lipzen A."/>
            <person name="Pangilinan J."/>
            <person name="LaButti K."/>
            <person name="Hainaut M."/>
            <person name="Henrissat B."/>
            <person name="Grigoriev I.V."/>
            <person name="Spatafora J.W."/>
            <person name="Aime M.C."/>
        </authorList>
    </citation>
    <scope>NUCLEOTIDE SEQUENCE [LARGE SCALE GENOMIC DNA]</scope>
    <source>
        <strain evidence="15 16">MCA 4186</strain>
    </source>
</reference>